<accession>A0A0M0GJD2</accession>
<dbReference type="PATRIC" id="fig|1459.3.peg.5250"/>
<organism evidence="6 7">
    <name type="scientific">Sporosarcina globispora</name>
    <name type="common">Bacillus globisporus</name>
    <dbReference type="NCBI Taxonomy" id="1459"/>
    <lineage>
        <taxon>Bacteria</taxon>
        <taxon>Bacillati</taxon>
        <taxon>Bacillota</taxon>
        <taxon>Bacilli</taxon>
        <taxon>Bacillales</taxon>
        <taxon>Caryophanaceae</taxon>
        <taxon>Sporosarcina</taxon>
    </lineage>
</organism>
<dbReference type="CDD" id="cd16914">
    <property type="entry name" value="EcfT"/>
    <property type="match status" value="1"/>
</dbReference>
<dbReference type="EMBL" id="LGUF01000007">
    <property type="protein sequence ID" value="KON89551.1"/>
    <property type="molecule type" value="Genomic_DNA"/>
</dbReference>
<evidence type="ECO:0000313" key="7">
    <source>
        <dbReference type="Proteomes" id="UP000037109"/>
    </source>
</evidence>
<evidence type="ECO:0000256" key="2">
    <source>
        <dbReference type="ARBA" id="ARBA00022692"/>
    </source>
</evidence>
<feature type="transmembrane region" description="Helical" evidence="5">
    <location>
        <begin position="229"/>
        <end position="255"/>
    </location>
</feature>
<evidence type="ECO:0000256" key="1">
    <source>
        <dbReference type="ARBA" id="ARBA00004141"/>
    </source>
</evidence>
<keyword evidence="2 5" id="KW-0812">Transmembrane</keyword>
<feature type="transmembrane region" description="Helical" evidence="5">
    <location>
        <begin position="100"/>
        <end position="119"/>
    </location>
</feature>
<dbReference type="Pfam" id="PF02361">
    <property type="entry name" value="CbiQ"/>
    <property type="match status" value="1"/>
</dbReference>
<dbReference type="PANTHER" id="PTHR43723:SF1">
    <property type="entry name" value="COBALT TRANSPORT PROTEIN CBIQ"/>
    <property type="match status" value="1"/>
</dbReference>
<comment type="subcellular location">
    <subcellularLocation>
        <location evidence="1">Membrane</location>
        <topology evidence="1">Multi-pass membrane protein</topology>
    </subcellularLocation>
</comment>
<dbReference type="GO" id="GO:0043190">
    <property type="term" value="C:ATP-binding cassette (ABC) transporter complex"/>
    <property type="evidence" value="ECO:0007669"/>
    <property type="project" value="TreeGrafter"/>
</dbReference>
<dbReference type="OrthoDB" id="92887at2"/>
<feature type="transmembrane region" description="Helical" evidence="5">
    <location>
        <begin position="12"/>
        <end position="41"/>
    </location>
</feature>
<gene>
    <name evidence="6" type="ORF">AF332_23815</name>
</gene>
<evidence type="ECO:0000313" key="6">
    <source>
        <dbReference type="EMBL" id="KON89551.1"/>
    </source>
</evidence>
<name>A0A0M0GJD2_SPOGL</name>
<dbReference type="PANTHER" id="PTHR43723">
    <property type="entry name" value="COBALT TRANSPORT PROTEIN CBIQ"/>
    <property type="match status" value="1"/>
</dbReference>
<sequence length="259" mass="29628">MLLHEFNPSIKALTVVVCVLVLSIFFDPVTPFLTLAVTAAATFIFGRVSFRRWILLFSPFIFMALIYIWSALVFSKAIEGETILWTWGIFTLTEESFQRALSLGMRVLSFTSLSLLFMLTTKPAEFLLSLMQQCRLPPKLAYGIMAGYRFLPLIKEEFDIIRNAHRIRGVPKARTLSEKLAELKRYAVPLLAGAIRKAERTAMAMESKGFTGDRNREFYHKISVSWKDWAFFAFFIAVVLASAYVSWLFGFLQLYNGKL</sequence>
<feature type="transmembrane region" description="Helical" evidence="5">
    <location>
        <begin position="53"/>
        <end position="74"/>
    </location>
</feature>
<dbReference type="AlphaFoldDB" id="A0A0M0GJD2"/>
<dbReference type="InterPro" id="IPR052770">
    <property type="entry name" value="Cobalt_transport_CbiQ"/>
</dbReference>
<dbReference type="InterPro" id="IPR003339">
    <property type="entry name" value="ABC/ECF_trnsptr_transmembrane"/>
</dbReference>
<proteinExistence type="predicted"/>
<keyword evidence="7" id="KW-1185">Reference proteome</keyword>
<evidence type="ECO:0000256" key="3">
    <source>
        <dbReference type="ARBA" id="ARBA00022989"/>
    </source>
</evidence>
<evidence type="ECO:0000256" key="4">
    <source>
        <dbReference type="ARBA" id="ARBA00023136"/>
    </source>
</evidence>
<protein>
    <submittedName>
        <fullName evidence="6">Thiamine permease</fullName>
    </submittedName>
</protein>
<dbReference type="STRING" id="1459.AF332_23815"/>
<evidence type="ECO:0000256" key="5">
    <source>
        <dbReference type="SAM" id="Phobius"/>
    </source>
</evidence>
<keyword evidence="4 5" id="KW-0472">Membrane</keyword>
<reference evidence="7" key="1">
    <citation type="submission" date="2015-07" db="EMBL/GenBank/DDBJ databases">
        <title>Fjat-10036 dsm4.</title>
        <authorList>
            <person name="Liu B."/>
            <person name="Wang J."/>
            <person name="Zhu Y."/>
            <person name="Liu G."/>
            <person name="Chen Q."/>
            <person name="Chen Z."/>
            <person name="Lan J."/>
            <person name="Che J."/>
            <person name="Ge C."/>
            <person name="Shi H."/>
            <person name="Pan Z."/>
            <person name="Liu X."/>
        </authorList>
    </citation>
    <scope>NUCLEOTIDE SEQUENCE [LARGE SCALE GENOMIC DNA]</scope>
    <source>
        <strain evidence="7">DSM 4</strain>
    </source>
</reference>
<keyword evidence="3 5" id="KW-1133">Transmembrane helix</keyword>
<comment type="caution">
    <text evidence="6">The sequence shown here is derived from an EMBL/GenBank/DDBJ whole genome shotgun (WGS) entry which is preliminary data.</text>
</comment>
<dbReference type="RefSeq" id="WP_053436916.1">
    <property type="nucleotide sequence ID" value="NZ_LGUF01000007.1"/>
</dbReference>
<dbReference type="GO" id="GO:0006824">
    <property type="term" value="P:cobalt ion transport"/>
    <property type="evidence" value="ECO:0007669"/>
    <property type="project" value="TreeGrafter"/>
</dbReference>
<dbReference type="Proteomes" id="UP000037109">
    <property type="component" value="Unassembled WGS sequence"/>
</dbReference>